<keyword evidence="3" id="KW-1185">Reference proteome</keyword>
<dbReference type="SUPFAM" id="SSF103473">
    <property type="entry name" value="MFS general substrate transporter"/>
    <property type="match status" value="1"/>
</dbReference>
<dbReference type="Proteomes" id="UP000887565">
    <property type="component" value="Unplaced"/>
</dbReference>
<evidence type="ECO:0000313" key="3">
    <source>
        <dbReference type="Proteomes" id="UP000887565"/>
    </source>
</evidence>
<evidence type="ECO:0000256" key="1">
    <source>
        <dbReference type="SAM" id="MobiDB-lite"/>
    </source>
</evidence>
<dbReference type="WBParaSite" id="nRc.2.0.1.t28229-RA">
    <property type="protein sequence ID" value="nRc.2.0.1.t28229-RA"/>
    <property type="gene ID" value="nRc.2.0.1.g28229"/>
</dbReference>
<feature type="transmembrane region" description="Helical" evidence="2">
    <location>
        <begin position="174"/>
        <end position="192"/>
    </location>
</feature>
<feature type="transmembrane region" description="Helical" evidence="2">
    <location>
        <begin position="198"/>
        <end position="217"/>
    </location>
</feature>
<name>A0A915JPP6_ROMCU</name>
<protein>
    <submittedName>
        <fullName evidence="4">Uncharacterized protein</fullName>
    </submittedName>
</protein>
<organism evidence="3 4">
    <name type="scientific">Romanomermis culicivorax</name>
    <name type="common">Nematode worm</name>
    <dbReference type="NCBI Taxonomy" id="13658"/>
    <lineage>
        <taxon>Eukaryota</taxon>
        <taxon>Metazoa</taxon>
        <taxon>Ecdysozoa</taxon>
        <taxon>Nematoda</taxon>
        <taxon>Enoplea</taxon>
        <taxon>Dorylaimia</taxon>
        <taxon>Mermithida</taxon>
        <taxon>Mermithoidea</taxon>
        <taxon>Mermithidae</taxon>
        <taxon>Romanomermis</taxon>
    </lineage>
</organism>
<feature type="compositionally biased region" description="Polar residues" evidence="1">
    <location>
        <begin position="1"/>
        <end position="36"/>
    </location>
</feature>
<keyword evidence="2" id="KW-0812">Transmembrane</keyword>
<feature type="transmembrane region" description="Helical" evidence="2">
    <location>
        <begin position="264"/>
        <end position="285"/>
    </location>
</feature>
<dbReference type="InterPro" id="IPR036259">
    <property type="entry name" value="MFS_trans_sf"/>
</dbReference>
<dbReference type="AlphaFoldDB" id="A0A915JPP6"/>
<keyword evidence="2" id="KW-0472">Membrane</keyword>
<keyword evidence="2" id="KW-1133">Transmembrane helix</keyword>
<reference evidence="4" key="1">
    <citation type="submission" date="2022-11" db="UniProtKB">
        <authorList>
            <consortium name="WormBaseParasite"/>
        </authorList>
    </citation>
    <scope>IDENTIFICATION</scope>
</reference>
<feature type="transmembrane region" description="Helical" evidence="2">
    <location>
        <begin position="106"/>
        <end position="124"/>
    </location>
</feature>
<feature type="region of interest" description="Disordered" evidence="1">
    <location>
        <begin position="1"/>
        <end position="70"/>
    </location>
</feature>
<sequence>MTRSLINERSNSNYPDIRDYTSSAYEYGGNDSTRSSFSEEESPLPTVGFVQPSTSSASQSTIVDPNISQSDVVPPNIEHRLSRESNQSSVNHVTGWNLIRRLDFHLLLWPFILISTSSSIFSFNVDEILEKFAQVDQTIVDEDLKIVIFLQILAPVLIGYFSDKMYNSLPRVNICIFSLIPCCLCSLFLFIFPKVAFVYNSTLFCVVFAQIGCWTCVPGIIKEKFGSRFFAVNLTIILTAWCLFFALLNIFFQNTVVYGDESSFKIWLVFFDICFIFSLTMWIVYAKNN</sequence>
<proteinExistence type="predicted"/>
<feature type="compositionally biased region" description="Polar residues" evidence="1">
    <location>
        <begin position="51"/>
        <end position="70"/>
    </location>
</feature>
<feature type="transmembrane region" description="Helical" evidence="2">
    <location>
        <begin position="144"/>
        <end position="162"/>
    </location>
</feature>
<evidence type="ECO:0000313" key="4">
    <source>
        <dbReference type="WBParaSite" id="nRc.2.0.1.t28229-RA"/>
    </source>
</evidence>
<accession>A0A915JPP6</accession>
<evidence type="ECO:0000256" key="2">
    <source>
        <dbReference type="SAM" id="Phobius"/>
    </source>
</evidence>
<feature type="transmembrane region" description="Helical" evidence="2">
    <location>
        <begin position="229"/>
        <end position="252"/>
    </location>
</feature>